<organism evidence="6 7">
    <name type="scientific">Methanocaldococcus vulcanius (strain ATCC 700851 / DSM 12094 / M7)</name>
    <name type="common">Methanococcus vulcanius</name>
    <dbReference type="NCBI Taxonomy" id="579137"/>
    <lineage>
        <taxon>Archaea</taxon>
        <taxon>Methanobacteriati</taxon>
        <taxon>Methanobacteriota</taxon>
        <taxon>Methanomada group</taxon>
        <taxon>Methanococci</taxon>
        <taxon>Methanococcales</taxon>
        <taxon>Methanocaldococcaceae</taxon>
        <taxon>Methanocaldococcus</taxon>
    </lineage>
</organism>
<dbReference type="STRING" id="579137.Metvu_1687"/>
<gene>
    <name evidence="6" type="ordered locus">Metvu_1687</name>
</gene>
<evidence type="ECO:0000259" key="5">
    <source>
        <dbReference type="PROSITE" id="PS51379"/>
    </source>
</evidence>
<dbReference type="GO" id="GO:0046872">
    <property type="term" value="F:metal ion binding"/>
    <property type="evidence" value="ECO:0007669"/>
    <property type="project" value="UniProtKB-KW"/>
</dbReference>
<dbReference type="Gene3D" id="3.30.70.20">
    <property type="match status" value="1"/>
</dbReference>
<dbReference type="InterPro" id="IPR050157">
    <property type="entry name" value="PSI_iron-sulfur_center"/>
</dbReference>
<dbReference type="GO" id="GO:0051539">
    <property type="term" value="F:4 iron, 4 sulfur cluster binding"/>
    <property type="evidence" value="ECO:0007669"/>
    <property type="project" value="UniProtKB-KW"/>
</dbReference>
<keyword evidence="4" id="KW-0411">Iron-sulfur</keyword>
<name>C9RE11_METVM</name>
<evidence type="ECO:0000256" key="4">
    <source>
        <dbReference type="ARBA" id="ARBA00023014"/>
    </source>
</evidence>
<keyword evidence="1" id="KW-0004">4Fe-4S</keyword>
<keyword evidence="3" id="KW-0408">Iron</keyword>
<evidence type="ECO:0000313" key="7">
    <source>
        <dbReference type="Proteomes" id="UP000002063"/>
    </source>
</evidence>
<dbReference type="Pfam" id="PF00037">
    <property type="entry name" value="Fer4"/>
    <property type="match status" value="2"/>
</dbReference>
<dbReference type="SUPFAM" id="SSF54862">
    <property type="entry name" value="4Fe-4S ferredoxins"/>
    <property type="match status" value="1"/>
</dbReference>
<dbReference type="EMBL" id="CP001787">
    <property type="protein sequence ID" value="ACX73540.1"/>
    <property type="molecule type" value="Genomic_DNA"/>
</dbReference>
<evidence type="ECO:0000256" key="3">
    <source>
        <dbReference type="ARBA" id="ARBA00023004"/>
    </source>
</evidence>
<dbReference type="PANTHER" id="PTHR24960">
    <property type="entry name" value="PHOTOSYSTEM I IRON-SULFUR CENTER-RELATED"/>
    <property type="match status" value="1"/>
</dbReference>
<dbReference type="KEGG" id="mvu:Metvu_1687"/>
<dbReference type="Proteomes" id="UP000002063">
    <property type="component" value="Chromosome"/>
</dbReference>
<evidence type="ECO:0000256" key="1">
    <source>
        <dbReference type="ARBA" id="ARBA00022485"/>
    </source>
</evidence>
<dbReference type="eggNOG" id="arCOG00073">
    <property type="taxonomic scope" value="Archaea"/>
</dbReference>
<reference evidence="6" key="1">
    <citation type="submission" date="2009-10" db="EMBL/GenBank/DDBJ databases">
        <title>Complete sequence of chromosome of Methanocaldococcus vulcanius M7.</title>
        <authorList>
            <consortium name="US DOE Joint Genome Institute"/>
            <person name="Lucas S."/>
            <person name="Copeland A."/>
            <person name="Lapidus A."/>
            <person name="Glavina del Rio T."/>
            <person name="Dalin E."/>
            <person name="Tice H."/>
            <person name="Bruce D."/>
            <person name="Goodwin L."/>
            <person name="Pitluck S."/>
            <person name="Lcollab F.I."/>
            <person name="Brettin T."/>
            <person name="Detter J.C."/>
            <person name="Han C."/>
            <person name="Tapia R."/>
            <person name="Kuske C.R."/>
            <person name="Schmutz J."/>
            <person name="Larimer F."/>
            <person name="Land M."/>
            <person name="Hauser L."/>
            <person name="Kyrpides N."/>
            <person name="Ovchinikova G."/>
            <person name="Sieprawska-Lupa M."/>
            <person name="Whitman W.B."/>
            <person name="Woyke T."/>
        </authorList>
    </citation>
    <scope>NUCLEOTIDE SEQUENCE [LARGE SCALE GENOMIC DNA]</scope>
    <source>
        <strain evidence="6">M7</strain>
    </source>
</reference>
<dbReference type="GO" id="GO:0016491">
    <property type="term" value="F:oxidoreductase activity"/>
    <property type="evidence" value="ECO:0007669"/>
    <property type="project" value="UniProtKB-ARBA"/>
</dbReference>
<dbReference type="RefSeq" id="WP_015733758.1">
    <property type="nucleotide sequence ID" value="NC_013407.1"/>
</dbReference>
<evidence type="ECO:0000256" key="2">
    <source>
        <dbReference type="ARBA" id="ARBA00022723"/>
    </source>
</evidence>
<dbReference type="AlphaFoldDB" id="C9RE11"/>
<feature type="domain" description="4Fe-4S ferredoxin-type" evidence="5">
    <location>
        <begin position="29"/>
        <end position="58"/>
    </location>
</feature>
<feature type="domain" description="4Fe-4S ferredoxin-type" evidence="5">
    <location>
        <begin position="2"/>
        <end position="26"/>
    </location>
</feature>
<dbReference type="GeneID" id="8514048"/>
<dbReference type="InterPro" id="IPR017900">
    <property type="entry name" value="4Fe4S_Fe_S_CS"/>
</dbReference>
<protein>
    <submittedName>
        <fullName evidence="6">4Fe-4S ferredoxin iron-sulfur binding domain protein</fullName>
    </submittedName>
</protein>
<sequence>MKKISILKNCVGCGTCVVFCPKKAIKTYGVAIINKEKCVNCGICVKYCPIDAIKVDTTLTNDQY</sequence>
<evidence type="ECO:0000313" key="6">
    <source>
        <dbReference type="EMBL" id="ACX73540.1"/>
    </source>
</evidence>
<dbReference type="PROSITE" id="PS00198">
    <property type="entry name" value="4FE4S_FER_1"/>
    <property type="match status" value="1"/>
</dbReference>
<dbReference type="PANTHER" id="PTHR24960:SF79">
    <property type="entry name" value="PHOTOSYSTEM I IRON-SULFUR CENTER"/>
    <property type="match status" value="1"/>
</dbReference>
<dbReference type="PROSITE" id="PS51379">
    <property type="entry name" value="4FE4S_FER_2"/>
    <property type="match status" value="2"/>
</dbReference>
<proteinExistence type="predicted"/>
<accession>C9RE11</accession>
<dbReference type="InterPro" id="IPR017896">
    <property type="entry name" value="4Fe4S_Fe-S-bd"/>
</dbReference>
<keyword evidence="2" id="KW-0479">Metal-binding</keyword>
<dbReference type="HOGENOM" id="CLU_139698_11_4_2"/>
<keyword evidence="7" id="KW-1185">Reference proteome</keyword>